<evidence type="ECO:0000313" key="9">
    <source>
        <dbReference type="EMBL" id="PZW48075.1"/>
    </source>
</evidence>
<evidence type="ECO:0000256" key="2">
    <source>
        <dbReference type="ARBA" id="ARBA00022679"/>
    </source>
</evidence>
<feature type="domain" description="Four-carbon acid sugar kinase nucleotide binding" evidence="8">
    <location>
        <begin position="245"/>
        <end position="396"/>
    </location>
</feature>
<dbReference type="EMBL" id="QKYU01000006">
    <property type="protein sequence ID" value="PZW48075.1"/>
    <property type="molecule type" value="Genomic_DNA"/>
</dbReference>
<evidence type="ECO:0000256" key="1">
    <source>
        <dbReference type="ARBA" id="ARBA00005715"/>
    </source>
</evidence>
<dbReference type="RefSeq" id="WP_111397567.1">
    <property type="nucleotide sequence ID" value="NZ_QKYU01000006.1"/>
</dbReference>
<dbReference type="Pfam" id="PF07005">
    <property type="entry name" value="SBD_N"/>
    <property type="match status" value="1"/>
</dbReference>
<feature type="domain" description="Four-carbon acid sugar kinase N-terminal" evidence="7">
    <location>
        <begin position="6"/>
        <end position="226"/>
    </location>
</feature>
<organism evidence="9 10">
    <name type="scientific">Humitalea rosea</name>
    <dbReference type="NCBI Taxonomy" id="990373"/>
    <lineage>
        <taxon>Bacteria</taxon>
        <taxon>Pseudomonadati</taxon>
        <taxon>Pseudomonadota</taxon>
        <taxon>Alphaproteobacteria</taxon>
        <taxon>Acetobacterales</taxon>
        <taxon>Roseomonadaceae</taxon>
        <taxon>Humitalea</taxon>
    </lineage>
</organism>
<keyword evidence="10" id="KW-1185">Reference proteome</keyword>
<sequence>MPERWLILADDLTGAADTAIAFARAGWAASVAWGAAAPEDAVLSFDADSRRLTGAEAAARHAALLRAHGGGRSALFKKIDSTLRGHPAAELAGVLHALRGQGHRALAVVAAAFPALGRTTVAGCIHLNGQPLEVSPLWAREHSYPTADLCAVLAGEGLRTRHAPLGLVRDGAGALARLLHDALADGTDAVVCDAVLEEDLARIVRAGRPLARALLWVGSAGLARALAGAVSDGAMAPSRAAGGILTVVGSLAEASRAGVALLADDPGLLTLTIAPATLRGGPRGPDWRAQAAAAVAALAAGRDVLVAIQADPGTTPAAGALLADRLGLLLAPASSLAGALVVTGGETARAVCDAFGIAGIRMLAEIEPGVPLGLAHATRALPIITKAGGFGDAGTLSRCLAHLRRLPISESPA</sequence>
<dbReference type="SUPFAM" id="SSF142764">
    <property type="entry name" value="YgbK-like"/>
    <property type="match status" value="1"/>
</dbReference>
<dbReference type="InterPro" id="IPR031475">
    <property type="entry name" value="NBD_C"/>
</dbReference>
<evidence type="ECO:0000256" key="6">
    <source>
        <dbReference type="ARBA" id="ARBA00023277"/>
    </source>
</evidence>
<protein>
    <submittedName>
        <fullName evidence="9">Uncharacterized protein YgbK (DUF1537 family)</fullName>
    </submittedName>
</protein>
<dbReference type="AlphaFoldDB" id="A0A2W7IML4"/>
<proteinExistence type="inferred from homology"/>
<keyword evidence="3" id="KW-0547">Nucleotide-binding</keyword>
<dbReference type="OrthoDB" id="9778478at2"/>
<evidence type="ECO:0000256" key="3">
    <source>
        <dbReference type="ARBA" id="ARBA00022741"/>
    </source>
</evidence>
<evidence type="ECO:0000313" key="10">
    <source>
        <dbReference type="Proteomes" id="UP000249688"/>
    </source>
</evidence>
<dbReference type="Pfam" id="PF17042">
    <property type="entry name" value="NBD_C"/>
    <property type="match status" value="1"/>
</dbReference>
<dbReference type="InterPro" id="IPR042213">
    <property type="entry name" value="NBD_C_sf"/>
</dbReference>
<gene>
    <name evidence="9" type="ORF">C8P66_10679</name>
</gene>
<accession>A0A2W7IML4</accession>
<dbReference type="Gene3D" id="3.40.980.20">
    <property type="entry name" value="Four-carbon acid sugar kinase, nucleotide binding domain"/>
    <property type="match status" value="1"/>
</dbReference>
<keyword evidence="6" id="KW-0119">Carbohydrate metabolism</keyword>
<reference evidence="9 10" key="1">
    <citation type="submission" date="2018-06" db="EMBL/GenBank/DDBJ databases">
        <title>Genomic Encyclopedia of Archaeal and Bacterial Type Strains, Phase II (KMG-II): from individual species to whole genera.</title>
        <authorList>
            <person name="Goeker M."/>
        </authorList>
    </citation>
    <scope>NUCLEOTIDE SEQUENCE [LARGE SCALE GENOMIC DNA]</scope>
    <source>
        <strain evidence="9 10">DSM 24525</strain>
    </source>
</reference>
<dbReference type="Proteomes" id="UP000249688">
    <property type="component" value="Unassembled WGS sequence"/>
</dbReference>
<evidence type="ECO:0000259" key="8">
    <source>
        <dbReference type="Pfam" id="PF17042"/>
    </source>
</evidence>
<dbReference type="InterPro" id="IPR037051">
    <property type="entry name" value="4-carb_acid_sugar_kinase_N_sf"/>
</dbReference>
<dbReference type="GO" id="GO:0005524">
    <property type="term" value="F:ATP binding"/>
    <property type="evidence" value="ECO:0007669"/>
    <property type="project" value="UniProtKB-KW"/>
</dbReference>
<comment type="similarity">
    <text evidence="1">Belongs to the four-carbon acid sugar kinase family.</text>
</comment>
<dbReference type="InterPro" id="IPR010737">
    <property type="entry name" value="4-carb_acid_sugar_kinase_N"/>
</dbReference>
<comment type="caution">
    <text evidence="9">The sequence shown here is derived from an EMBL/GenBank/DDBJ whole genome shotgun (WGS) entry which is preliminary data.</text>
</comment>
<keyword evidence="2" id="KW-0808">Transferase</keyword>
<keyword evidence="5" id="KW-0067">ATP-binding</keyword>
<dbReference type="Gene3D" id="3.40.50.10840">
    <property type="entry name" value="Putative sugar-binding, N-terminal domain"/>
    <property type="match status" value="1"/>
</dbReference>
<evidence type="ECO:0000256" key="5">
    <source>
        <dbReference type="ARBA" id="ARBA00022840"/>
    </source>
</evidence>
<name>A0A2W7IML4_9PROT</name>
<evidence type="ECO:0000259" key="7">
    <source>
        <dbReference type="Pfam" id="PF07005"/>
    </source>
</evidence>
<keyword evidence="4" id="KW-0418">Kinase</keyword>
<evidence type="ECO:0000256" key="4">
    <source>
        <dbReference type="ARBA" id="ARBA00022777"/>
    </source>
</evidence>
<dbReference type="GO" id="GO:0016301">
    <property type="term" value="F:kinase activity"/>
    <property type="evidence" value="ECO:0007669"/>
    <property type="project" value="UniProtKB-KW"/>
</dbReference>